<feature type="compositionally biased region" description="Low complexity" evidence="1">
    <location>
        <begin position="205"/>
        <end position="214"/>
    </location>
</feature>
<dbReference type="EMBL" id="CP120992">
    <property type="protein sequence ID" value="WLQ44580.1"/>
    <property type="molecule type" value="Genomic_DNA"/>
</dbReference>
<keyword evidence="2" id="KW-0812">Transmembrane</keyword>
<keyword evidence="2" id="KW-0472">Membrane</keyword>
<feature type="compositionally biased region" description="Low complexity" evidence="1">
    <location>
        <begin position="264"/>
        <end position="280"/>
    </location>
</feature>
<feature type="transmembrane region" description="Helical" evidence="2">
    <location>
        <begin position="135"/>
        <end position="158"/>
    </location>
</feature>
<keyword evidence="2" id="KW-1133">Transmembrane helix</keyword>
<name>A0ABY9ICM9_9ACTN</name>
<evidence type="ECO:0000313" key="3">
    <source>
        <dbReference type="EMBL" id="WLQ44580.1"/>
    </source>
</evidence>
<protein>
    <recommendedName>
        <fullName evidence="5">Transmembrane protein</fullName>
    </recommendedName>
</protein>
<gene>
    <name evidence="3" type="ORF">P8A22_34565</name>
</gene>
<accession>A0ABY9ICM9</accession>
<feature type="transmembrane region" description="Helical" evidence="2">
    <location>
        <begin position="96"/>
        <end position="123"/>
    </location>
</feature>
<dbReference type="RefSeq" id="WP_306091856.1">
    <property type="nucleotide sequence ID" value="NZ_CP120992.1"/>
</dbReference>
<organism evidence="3 4">
    <name type="scientific">Streptomyces laculatispora</name>
    <dbReference type="NCBI Taxonomy" id="887464"/>
    <lineage>
        <taxon>Bacteria</taxon>
        <taxon>Bacillati</taxon>
        <taxon>Actinomycetota</taxon>
        <taxon>Actinomycetes</taxon>
        <taxon>Kitasatosporales</taxon>
        <taxon>Streptomycetaceae</taxon>
        <taxon>Streptomyces</taxon>
    </lineage>
</organism>
<dbReference type="Proteomes" id="UP001229952">
    <property type="component" value="Chromosome"/>
</dbReference>
<evidence type="ECO:0008006" key="5">
    <source>
        <dbReference type="Google" id="ProtNLM"/>
    </source>
</evidence>
<feature type="compositionally biased region" description="Low complexity" evidence="1">
    <location>
        <begin position="233"/>
        <end position="244"/>
    </location>
</feature>
<sequence>MSRTYGLQDEDRPDYALVLDEALRTPEIRGLLAHSAVSPGQLRNRGLGAARRISGAADTEYRTYASLRQQTRVAGRAERVEPLSGPGDQEEHGVGVLPVLAVLTPLLAGVAAAAFLLIGYGLGLAGSRTPTAGTLITAGWTSFGICAVSASAGLFSLYRTAAAHTASAPAPPAARPPAVDRAREAWLVSLRDRAVLPFLRDQLHGPDAPAAAGGREAGPGTAGRTSPAPASGVRTSRVRASAARTPRRNATEQPTVPAQTVRYRAAAARLSPEAAPTRVP</sequence>
<feature type="region of interest" description="Disordered" evidence="1">
    <location>
        <begin position="205"/>
        <end position="280"/>
    </location>
</feature>
<evidence type="ECO:0000256" key="1">
    <source>
        <dbReference type="SAM" id="MobiDB-lite"/>
    </source>
</evidence>
<evidence type="ECO:0000256" key="2">
    <source>
        <dbReference type="SAM" id="Phobius"/>
    </source>
</evidence>
<keyword evidence="4" id="KW-1185">Reference proteome</keyword>
<evidence type="ECO:0000313" key="4">
    <source>
        <dbReference type="Proteomes" id="UP001229952"/>
    </source>
</evidence>
<reference evidence="3 4" key="1">
    <citation type="submission" date="2023-03" db="EMBL/GenBank/DDBJ databases">
        <title>Isolation and description of six Streptomyces strains from soil environments, able to metabolize different microbial glucans.</title>
        <authorList>
            <person name="Widen T."/>
            <person name="Larsbrink J."/>
        </authorList>
    </citation>
    <scope>NUCLEOTIDE SEQUENCE [LARGE SCALE GENOMIC DNA]</scope>
    <source>
        <strain evidence="3 4">Mut2</strain>
    </source>
</reference>
<proteinExistence type="predicted"/>